<dbReference type="EMBL" id="CAKKNE010000002">
    <property type="protein sequence ID" value="CAH0369517.1"/>
    <property type="molecule type" value="Genomic_DNA"/>
</dbReference>
<evidence type="ECO:0000259" key="1">
    <source>
        <dbReference type="Pfam" id="PF13472"/>
    </source>
</evidence>
<accession>A0A7S3ZX19</accession>
<gene>
    <name evidence="2" type="ORF">PCAL00307_LOCUS12233</name>
    <name evidence="3" type="ORF">PECAL_2P26420</name>
</gene>
<dbReference type="InterPro" id="IPR013830">
    <property type="entry name" value="SGNH_hydro"/>
</dbReference>
<dbReference type="Proteomes" id="UP000789595">
    <property type="component" value="Unassembled WGS sequence"/>
</dbReference>
<dbReference type="SUPFAM" id="SSF52266">
    <property type="entry name" value="SGNH hydrolase"/>
    <property type="match status" value="1"/>
</dbReference>
<organism evidence="2">
    <name type="scientific">Pelagomonas calceolata</name>
    <dbReference type="NCBI Taxonomy" id="35677"/>
    <lineage>
        <taxon>Eukaryota</taxon>
        <taxon>Sar</taxon>
        <taxon>Stramenopiles</taxon>
        <taxon>Ochrophyta</taxon>
        <taxon>Pelagophyceae</taxon>
        <taxon>Pelagomonadales</taxon>
        <taxon>Pelagomonadaceae</taxon>
        <taxon>Pelagomonas</taxon>
    </lineage>
</organism>
<dbReference type="PANTHER" id="PTHR30383:SF5">
    <property type="entry name" value="SGNH HYDROLASE-TYPE ESTERASE DOMAIN-CONTAINING PROTEIN"/>
    <property type="match status" value="1"/>
</dbReference>
<keyword evidence="4" id="KW-1185">Reference proteome</keyword>
<dbReference type="PANTHER" id="PTHR30383">
    <property type="entry name" value="THIOESTERASE 1/PROTEASE 1/LYSOPHOSPHOLIPASE L1"/>
    <property type="match status" value="1"/>
</dbReference>
<name>A0A7S3ZX19_9STRA</name>
<dbReference type="AlphaFoldDB" id="A0A7S3ZX19"/>
<dbReference type="GO" id="GO:0004622">
    <property type="term" value="F:phosphatidylcholine lysophospholipase activity"/>
    <property type="evidence" value="ECO:0007669"/>
    <property type="project" value="TreeGrafter"/>
</dbReference>
<proteinExistence type="predicted"/>
<dbReference type="OrthoDB" id="498123at2759"/>
<dbReference type="Pfam" id="PF13472">
    <property type="entry name" value="Lipase_GDSL_2"/>
    <property type="match status" value="1"/>
</dbReference>
<feature type="domain" description="SGNH hydrolase-type esterase" evidence="1">
    <location>
        <begin position="91"/>
        <end position="272"/>
    </location>
</feature>
<evidence type="ECO:0000313" key="3">
    <source>
        <dbReference type="EMBL" id="CAH0369517.1"/>
    </source>
</evidence>
<sequence length="285" mass="31324">MYRSLLWTADRTTKAFVGVTAVAFGQAAHHANTYVPLPELHATDAGRVLPQKLRERREKASAALRAHAERFRRTATELLDTLKPRPKRVLFVGDSLVSGVGGSSTEAVRGPPLARRVSRLLADAYGVEVEWRSLGETGSDVSVIRRNLLPRIDQDYDVVVIMVGLNDFKQLARGEFWRTPWAFGRDLEDLVDEVKAKTNNARVVLPAYPVAVAGIAEPLKSYVGVVASAWDAQKKSLAEQGRATYVDVFQTDDDAGYTASDSIHPNERGYELWASHIVSAIAAEA</sequence>
<evidence type="ECO:0000313" key="4">
    <source>
        <dbReference type="Proteomes" id="UP000789595"/>
    </source>
</evidence>
<dbReference type="Gene3D" id="3.40.50.1110">
    <property type="entry name" value="SGNH hydrolase"/>
    <property type="match status" value="1"/>
</dbReference>
<reference evidence="3" key="2">
    <citation type="submission" date="2021-11" db="EMBL/GenBank/DDBJ databases">
        <authorList>
            <consortium name="Genoscope - CEA"/>
            <person name="William W."/>
        </authorList>
    </citation>
    <scope>NUCLEOTIDE SEQUENCE</scope>
</reference>
<evidence type="ECO:0000313" key="2">
    <source>
        <dbReference type="EMBL" id="CAE0696797.1"/>
    </source>
</evidence>
<dbReference type="InterPro" id="IPR051532">
    <property type="entry name" value="Ester_Hydrolysis_Enzymes"/>
</dbReference>
<dbReference type="InterPro" id="IPR036514">
    <property type="entry name" value="SGNH_hydro_sf"/>
</dbReference>
<dbReference type="EMBL" id="HBIW01014225">
    <property type="protein sequence ID" value="CAE0696797.1"/>
    <property type="molecule type" value="Transcribed_RNA"/>
</dbReference>
<protein>
    <recommendedName>
        <fullName evidence="1">SGNH hydrolase-type esterase domain-containing protein</fullName>
    </recommendedName>
</protein>
<reference evidence="2" key="1">
    <citation type="submission" date="2021-01" db="EMBL/GenBank/DDBJ databases">
        <authorList>
            <person name="Corre E."/>
            <person name="Pelletier E."/>
            <person name="Niang G."/>
            <person name="Scheremetjew M."/>
            <person name="Finn R."/>
            <person name="Kale V."/>
            <person name="Holt S."/>
            <person name="Cochrane G."/>
            <person name="Meng A."/>
            <person name="Brown T."/>
            <person name="Cohen L."/>
        </authorList>
    </citation>
    <scope>NUCLEOTIDE SEQUENCE</scope>
    <source>
        <strain evidence="2">CCMP1756</strain>
    </source>
</reference>